<dbReference type="SUPFAM" id="SSF143724">
    <property type="entry name" value="PHP14-like"/>
    <property type="match status" value="1"/>
</dbReference>
<feature type="binding site" evidence="6">
    <location>
        <position position="424"/>
    </location>
    <ligand>
        <name>Mg(2+)</name>
        <dbReference type="ChEBI" id="CHEBI:18420"/>
    </ligand>
</feature>
<feature type="binding site" evidence="6">
    <location>
        <position position="583"/>
    </location>
    <ligand>
        <name>ATP</name>
        <dbReference type="ChEBI" id="CHEBI:30616"/>
    </ligand>
</feature>
<dbReference type="NCBIfam" id="NF003917">
    <property type="entry name" value="PRK05443.1-1"/>
    <property type="match status" value="1"/>
</dbReference>
<dbReference type="RefSeq" id="WP_162411497.1">
    <property type="nucleotide sequence ID" value="NZ_CP093331.1"/>
</dbReference>
<dbReference type="InterPro" id="IPR036832">
    <property type="entry name" value="PPK_N_dom_sf"/>
</dbReference>
<proteinExistence type="inferred from homology"/>
<dbReference type="Gene3D" id="3.30.1840.10">
    <property type="entry name" value="Polyphosphate kinase middle domain"/>
    <property type="match status" value="1"/>
</dbReference>
<keyword evidence="1 6" id="KW-0597">Phosphoprotein</keyword>
<dbReference type="NCBIfam" id="NF003918">
    <property type="entry name" value="PRK05443.1-2"/>
    <property type="match status" value="1"/>
</dbReference>
<dbReference type="SUPFAM" id="SSF56024">
    <property type="entry name" value="Phospholipase D/nuclease"/>
    <property type="match status" value="2"/>
</dbReference>
<dbReference type="PIRSF" id="PIRSF015589">
    <property type="entry name" value="PP_kinase"/>
    <property type="match status" value="1"/>
</dbReference>
<dbReference type="CDD" id="cd09168">
    <property type="entry name" value="PLDc_PaPPK1_C2_like"/>
    <property type="match status" value="1"/>
</dbReference>
<comment type="function">
    <text evidence="6 7">Catalyzes the reversible transfer of the terminal phosphate of ATP to form a long-chain polyphosphate (polyP).</text>
</comment>
<keyword evidence="3 6" id="KW-0547">Nucleotide-binding</keyword>
<dbReference type="EMBL" id="PDWN01000019">
    <property type="protein sequence ID" value="KAF1691922.1"/>
    <property type="molecule type" value="Genomic_DNA"/>
</dbReference>
<dbReference type="Pfam" id="PF13089">
    <property type="entry name" value="PP_kinase_N"/>
    <property type="match status" value="1"/>
</dbReference>
<dbReference type="PANTHER" id="PTHR30218:SF0">
    <property type="entry name" value="POLYPHOSPHATE KINASE"/>
    <property type="match status" value="1"/>
</dbReference>
<dbReference type="Gene3D" id="1.20.58.310">
    <property type="entry name" value="Polyphosphate kinase N-terminal domain"/>
    <property type="match status" value="1"/>
</dbReference>
<evidence type="ECO:0000256" key="5">
    <source>
        <dbReference type="ARBA" id="ARBA00022840"/>
    </source>
</evidence>
<dbReference type="InterPro" id="IPR003414">
    <property type="entry name" value="PP_kinase"/>
</dbReference>
<dbReference type="InterPro" id="IPR041108">
    <property type="entry name" value="PP_kinase_C_1"/>
</dbReference>
<evidence type="ECO:0000259" key="9">
    <source>
        <dbReference type="Pfam" id="PF02503"/>
    </source>
</evidence>
<accession>A0ABQ6Z397</accession>
<dbReference type="SUPFAM" id="SSF140356">
    <property type="entry name" value="PPK N-terminal domain-like"/>
    <property type="match status" value="1"/>
</dbReference>
<organism evidence="13 14">
    <name type="scientific">Pseudoxanthomonas daejeonensis</name>
    <dbReference type="NCBI Taxonomy" id="266062"/>
    <lineage>
        <taxon>Bacteria</taxon>
        <taxon>Pseudomonadati</taxon>
        <taxon>Pseudomonadota</taxon>
        <taxon>Gammaproteobacteria</taxon>
        <taxon>Lysobacterales</taxon>
        <taxon>Lysobacteraceae</taxon>
        <taxon>Pseudoxanthomonas</taxon>
    </lineage>
</organism>
<feature type="region of interest" description="Disordered" evidence="8">
    <location>
        <begin position="1"/>
        <end position="20"/>
    </location>
</feature>
<feature type="domain" description="Polyphosphate kinase N-terminal" evidence="10">
    <location>
        <begin position="29"/>
        <end position="133"/>
    </location>
</feature>
<feature type="binding site" evidence="6">
    <location>
        <position position="67"/>
    </location>
    <ligand>
        <name>ATP</name>
        <dbReference type="ChEBI" id="CHEBI:30616"/>
    </ligand>
</feature>
<dbReference type="InterPro" id="IPR024953">
    <property type="entry name" value="PP_kinase_middle"/>
</dbReference>
<feature type="domain" description="Polyphosphate kinase middle" evidence="9">
    <location>
        <begin position="143"/>
        <end position="325"/>
    </location>
</feature>
<feature type="active site" description="Phosphohistidine intermediate" evidence="6">
    <location>
        <position position="454"/>
    </location>
</feature>
<dbReference type="Pfam" id="PF02503">
    <property type="entry name" value="PP_kinase"/>
    <property type="match status" value="1"/>
</dbReference>
<feature type="binding site" evidence="6">
    <location>
        <position position="394"/>
    </location>
    <ligand>
        <name>Mg(2+)</name>
        <dbReference type="ChEBI" id="CHEBI:18420"/>
    </ligand>
</feature>
<dbReference type="Proteomes" id="UP000788419">
    <property type="component" value="Unassembled WGS sequence"/>
</dbReference>
<evidence type="ECO:0000259" key="11">
    <source>
        <dbReference type="Pfam" id="PF13090"/>
    </source>
</evidence>
<dbReference type="NCBIfam" id="TIGR03705">
    <property type="entry name" value="poly_P_kin"/>
    <property type="match status" value="1"/>
</dbReference>
<dbReference type="PANTHER" id="PTHR30218">
    <property type="entry name" value="POLYPHOSPHATE KINASE"/>
    <property type="match status" value="1"/>
</dbReference>
<gene>
    <name evidence="13" type="primary">ppk1</name>
    <name evidence="6" type="synonym">ppk</name>
    <name evidence="13" type="ORF">CSC65_15395</name>
</gene>
<feature type="binding site" evidence="6">
    <location>
        <position position="611"/>
    </location>
    <ligand>
        <name>ATP</name>
        <dbReference type="ChEBI" id="CHEBI:30616"/>
    </ligand>
</feature>
<feature type="binding site" evidence="6">
    <location>
        <position position="487"/>
    </location>
    <ligand>
        <name>ATP</name>
        <dbReference type="ChEBI" id="CHEBI:30616"/>
    </ligand>
</feature>
<keyword evidence="6" id="KW-0479">Metal-binding</keyword>
<name>A0ABQ6Z397_9GAMM</name>
<dbReference type="Pfam" id="PF13090">
    <property type="entry name" value="PP_kinase_C"/>
    <property type="match status" value="1"/>
</dbReference>
<evidence type="ECO:0000313" key="14">
    <source>
        <dbReference type="Proteomes" id="UP000788419"/>
    </source>
</evidence>
<evidence type="ECO:0000256" key="6">
    <source>
        <dbReference type="HAMAP-Rule" id="MF_00347"/>
    </source>
</evidence>
<dbReference type="InterPro" id="IPR036830">
    <property type="entry name" value="PP_kinase_middle_dom_sf"/>
</dbReference>
<comment type="catalytic activity">
    <reaction evidence="6 7">
        <text>[phosphate](n) + ATP = [phosphate](n+1) + ADP</text>
        <dbReference type="Rhea" id="RHEA:19573"/>
        <dbReference type="Rhea" id="RHEA-COMP:9859"/>
        <dbReference type="Rhea" id="RHEA-COMP:14280"/>
        <dbReference type="ChEBI" id="CHEBI:16838"/>
        <dbReference type="ChEBI" id="CHEBI:30616"/>
        <dbReference type="ChEBI" id="CHEBI:456216"/>
        <dbReference type="EC" id="2.7.4.1"/>
    </reaction>
</comment>
<evidence type="ECO:0000256" key="2">
    <source>
        <dbReference type="ARBA" id="ARBA00022679"/>
    </source>
</evidence>
<keyword evidence="4 6" id="KW-0418">Kinase</keyword>
<dbReference type="GO" id="GO:0016301">
    <property type="term" value="F:kinase activity"/>
    <property type="evidence" value="ECO:0007669"/>
    <property type="project" value="UniProtKB-KW"/>
</dbReference>
<sequence>MDNDSRQHESHGTHEHDGGADALRDPALYLNRELSQLDFNFRVLAQAQDPLVPLLERLRFLCISCTNLDEFFEIRAATVRHALDLGLPAQSDGIAPAQLLDLIHDRAAELVDAQYRCWNEVIRPALADAGIGVLGRNSWNARQRRWLRAYFRNKVMPVLSPLGLDPSHPFPRILNKSLNVVVVLEGMDAFGRPGHLAIVRAPRSLSRIVELPPSLAGKGKQAFVLLSSMLAAFVDELFPGMTVRGAYQFRVTRNSELVVDEDEVENLASALRTELVGRGYRPAVRLEIAHDCPKAIVRTLLLNFELGENAAYYIDGPVNLNRVIQVHDLVQRPELKYPPFTPRNRLEGAEVFKTVARGDVLLHHPFDSFSGVLELLAQASVDPDVLAIKQTLYRTGKDSAIVEALVQAARNGKDVTVVVELRARFDEDANLGVADRLQEAGVQVVYGVVGFKTHAKMLLIVRREGRRLRRYVHLGTGNYHSGTARAYTDLSLLTADVDIGNDVHLLFQQLSGLAPSNRLKRLLQSPFTLHSGILQRIERETRLAASGRPGRIVAKMNALNEPQVVRALYAASQAGVSIDLIVRGACTLHPGIPGVSDNIRVRSIVGRFLEHSRVYWFGNDGKPELYGASADWLERNLLRRVETCFPILDPALVDRVGREALQNYLADNTNAWELGADGRYRKCVPAEGEAPYSAQQALLDAL</sequence>
<dbReference type="EC" id="2.7.4.1" evidence="6 7"/>
<comment type="caution">
    <text evidence="13">The sequence shown here is derived from an EMBL/GenBank/DDBJ whole genome shotgun (WGS) entry which is preliminary data.</text>
</comment>
<evidence type="ECO:0000256" key="8">
    <source>
        <dbReference type="SAM" id="MobiDB-lite"/>
    </source>
</evidence>
<protein>
    <recommendedName>
        <fullName evidence="6 7">Polyphosphate kinase</fullName>
        <ecNumber evidence="6 7">2.7.4.1</ecNumber>
    </recommendedName>
    <alternativeName>
        <fullName evidence="6">ATP-polyphosphate phosphotransferase</fullName>
    </alternativeName>
    <alternativeName>
        <fullName evidence="6">Polyphosphoric acid kinase</fullName>
    </alternativeName>
</protein>
<dbReference type="HAMAP" id="MF_00347">
    <property type="entry name" value="Polyphosphate_kinase"/>
    <property type="match status" value="1"/>
</dbReference>
<comment type="similarity">
    <text evidence="6 7">Belongs to the polyphosphate kinase 1 (PPK1) family.</text>
</comment>
<reference evidence="13 14" key="1">
    <citation type="submission" date="2017-10" db="EMBL/GenBank/DDBJ databases">
        <title>Whole genome sequencing of members of genus Pseudoxanthomonas.</title>
        <authorList>
            <person name="Kumar S."/>
            <person name="Bansal K."/>
            <person name="Kaur A."/>
            <person name="Patil P."/>
            <person name="Sharma S."/>
            <person name="Patil P.B."/>
        </authorList>
    </citation>
    <scope>NUCLEOTIDE SEQUENCE [LARGE SCALE GENOMIC DNA]</scope>
    <source>
        <strain evidence="13 14">DSM 17801</strain>
    </source>
</reference>
<evidence type="ECO:0000256" key="4">
    <source>
        <dbReference type="ARBA" id="ARBA00022777"/>
    </source>
</evidence>
<comment type="PTM">
    <text evidence="6 7">An intermediate of this reaction is the autophosphorylated ppk in which a phosphate is covalently linked to a histidine residue through a N-P bond.</text>
</comment>
<keyword evidence="14" id="KW-1185">Reference proteome</keyword>
<dbReference type="NCBIfam" id="NF003921">
    <property type="entry name" value="PRK05443.2-2"/>
    <property type="match status" value="1"/>
</dbReference>
<feature type="domain" description="Polyphosphate kinase C-terminal" evidence="11">
    <location>
        <begin position="522"/>
        <end position="695"/>
    </location>
</feature>
<dbReference type="Gene3D" id="3.30.870.10">
    <property type="entry name" value="Endonuclease Chain A"/>
    <property type="match status" value="2"/>
</dbReference>
<feature type="domain" description="Polyphosphate kinase C-terminal" evidence="12">
    <location>
        <begin position="351"/>
        <end position="512"/>
    </location>
</feature>
<evidence type="ECO:0000256" key="1">
    <source>
        <dbReference type="ARBA" id="ARBA00022553"/>
    </source>
</evidence>
<evidence type="ECO:0000313" key="13">
    <source>
        <dbReference type="EMBL" id="KAF1691922.1"/>
    </source>
</evidence>
<keyword evidence="6" id="KW-0460">Magnesium</keyword>
<dbReference type="InterPro" id="IPR025200">
    <property type="entry name" value="PPK_C_dom2"/>
</dbReference>
<evidence type="ECO:0000256" key="3">
    <source>
        <dbReference type="ARBA" id="ARBA00022741"/>
    </source>
</evidence>
<dbReference type="InterPro" id="IPR025198">
    <property type="entry name" value="PPK_N_dom"/>
</dbReference>
<comment type="cofactor">
    <cofactor evidence="6">
        <name>Mg(2+)</name>
        <dbReference type="ChEBI" id="CHEBI:18420"/>
    </cofactor>
</comment>
<evidence type="ECO:0000256" key="7">
    <source>
        <dbReference type="RuleBase" id="RU003800"/>
    </source>
</evidence>
<evidence type="ECO:0000259" key="12">
    <source>
        <dbReference type="Pfam" id="PF17941"/>
    </source>
</evidence>
<keyword evidence="5 6" id="KW-0067">ATP-binding</keyword>
<keyword evidence="2 6" id="KW-0808">Transferase</keyword>
<dbReference type="Pfam" id="PF17941">
    <property type="entry name" value="PP_kinase_C_1"/>
    <property type="match status" value="1"/>
</dbReference>
<evidence type="ECO:0000259" key="10">
    <source>
        <dbReference type="Pfam" id="PF13089"/>
    </source>
</evidence>